<keyword evidence="2" id="KW-1185">Reference proteome</keyword>
<evidence type="ECO:0000313" key="1">
    <source>
        <dbReference type="EMBL" id="CAG8642729.1"/>
    </source>
</evidence>
<dbReference type="OrthoDB" id="2397048at2759"/>
<evidence type="ECO:0000313" key="2">
    <source>
        <dbReference type="Proteomes" id="UP000789706"/>
    </source>
</evidence>
<dbReference type="Proteomes" id="UP000789706">
    <property type="component" value="Unassembled WGS sequence"/>
</dbReference>
<comment type="caution">
    <text evidence="1">The sequence shown here is derived from an EMBL/GenBank/DDBJ whole genome shotgun (WGS) entry which is preliminary data.</text>
</comment>
<name>A0A9N9DIY4_9GLOM</name>
<proteinExistence type="predicted"/>
<sequence length="178" mass="20218">YNSNQRLKMTVASLTHLMIKKDPSSNKCPLKVSLVGITQEPVKEVNDENAMIRMLVKDYVGHLEVIQDDLYVYAIETSYIDTYFTDRRRVSNVSEDSSKVFAIDNSDKSEETNQSVIDLSISDSCSSKRIKLENEEIKPVSSDVTKDRHMVEQDNKCVDENNVLEKNIISENKGRGHG</sequence>
<feature type="non-terminal residue" evidence="1">
    <location>
        <position position="1"/>
    </location>
</feature>
<organism evidence="1 2">
    <name type="scientific">Diversispora eburnea</name>
    <dbReference type="NCBI Taxonomy" id="1213867"/>
    <lineage>
        <taxon>Eukaryota</taxon>
        <taxon>Fungi</taxon>
        <taxon>Fungi incertae sedis</taxon>
        <taxon>Mucoromycota</taxon>
        <taxon>Glomeromycotina</taxon>
        <taxon>Glomeromycetes</taxon>
        <taxon>Diversisporales</taxon>
        <taxon>Diversisporaceae</taxon>
        <taxon>Diversispora</taxon>
    </lineage>
</organism>
<feature type="non-terminal residue" evidence="1">
    <location>
        <position position="178"/>
    </location>
</feature>
<dbReference type="EMBL" id="CAJVPK010005204">
    <property type="protein sequence ID" value="CAG8642729.1"/>
    <property type="molecule type" value="Genomic_DNA"/>
</dbReference>
<reference evidence="1" key="1">
    <citation type="submission" date="2021-06" db="EMBL/GenBank/DDBJ databases">
        <authorList>
            <person name="Kallberg Y."/>
            <person name="Tangrot J."/>
            <person name="Rosling A."/>
        </authorList>
    </citation>
    <scope>NUCLEOTIDE SEQUENCE</scope>
    <source>
        <strain evidence="1">AZ414A</strain>
    </source>
</reference>
<accession>A0A9N9DIY4</accession>
<gene>
    <name evidence="1" type="ORF">DEBURN_LOCUS11218</name>
</gene>
<dbReference type="AlphaFoldDB" id="A0A9N9DIY4"/>
<protein>
    <submittedName>
        <fullName evidence="1">8129_t:CDS:1</fullName>
    </submittedName>
</protein>